<gene>
    <name evidence="2" type="ORF">Tco_1113034</name>
</gene>
<sequence length="798" mass="90529">MVVHNEDGNPARANIKQALGSFKDGDGDGDSQFQKAEGNSGLIHIHQLSSKMMFIEEGLQDGLISCIKNVYPYLHDMVLKIEARRANDCIVSITEPDYKNLNKNDIEDMYLLIMNNKVPDYADTGLLWSLSVFIRSSVIWERVHDFQLGIESYQQKINLTAPTITFPGIEECDVFSIVYEPVYGIIYTNSQKEKRVMRPSEIHKFCDATLRRTLEGLKSYYNDVKYGYVQKELTNDELEFLKLFEEDIEVRLKDVTMTSTNKAKSAIAALDGSFGVQASKVAVETGIDGARLDYDESSQSTDGWDDQGINAMKNTDVNANNLGNSQPKTFAIVLNDVPKTTKVNFRTLFNKEHVVDTDFVLPLENVERAYSKFENSLVGFFVGKKVAFPLVRNYVTNTWSKFRFQKAMSDDDGLFYFKFASMTCMEQVLEKGSWMIRNQPIILTKWAPNLELSKAVEELKREVTMVVPVLHGKGYTKETMKVEYEWQPPRCDDCLVFGHDSNGCPKQVTEPANEKNEVHNNGFTTVRNRKNKGKRGDTVQARSFEGIKLSKPKPNFVWSVKSNQASTSSEKATTDGEKLDTTNKKATDVVLNNSFDMLAGDDRVDWNDELTWQNAKRAANIINESDSEDIDQEIVLETHPGQYAKGASTPSKAVNVDVNVVSQDDQAMHARVWIKTDKMEVFCLFIYAHNRYSQCRALWENLGKHKVYVRNRPWCLLGDFNVALNIEDKSMGSSNIDISMRKFKECVENIEVMDVQRSGLHYTWNQKPKGSSGLLKKLDSVMANMEFNDAFVGAFAVF</sequence>
<name>A0ABQ5IR02_9ASTR</name>
<dbReference type="InterPro" id="IPR040256">
    <property type="entry name" value="At4g02000-like"/>
</dbReference>
<comment type="caution">
    <text evidence="2">The sequence shown here is derived from an EMBL/GenBank/DDBJ whole genome shotgun (WGS) entry which is preliminary data.</text>
</comment>
<evidence type="ECO:0000259" key="1">
    <source>
        <dbReference type="Pfam" id="PF14111"/>
    </source>
</evidence>
<feature type="domain" description="DUF4283" evidence="1">
    <location>
        <begin position="371"/>
        <end position="452"/>
    </location>
</feature>
<dbReference type="PANTHER" id="PTHR31286:SF99">
    <property type="entry name" value="DUF4283 DOMAIN-CONTAINING PROTEIN"/>
    <property type="match status" value="1"/>
</dbReference>
<dbReference type="InterPro" id="IPR036691">
    <property type="entry name" value="Endo/exonu/phosph_ase_sf"/>
</dbReference>
<dbReference type="InterPro" id="IPR025558">
    <property type="entry name" value="DUF4283"/>
</dbReference>
<organism evidence="2 3">
    <name type="scientific">Tanacetum coccineum</name>
    <dbReference type="NCBI Taxonomy" id="301880"/>
    <lineage>
        <taxon>Eukaryota</taxon>
        <taxon>Viridiplantae</taxon>
        <taxon>Streptophyta</taxon>
        <taxon>Embryophyta</taxon>
        <taxon>Tracheophyta</taxon>
        <taxon>Spermatophyta</taxon>
        <taxon>Magnoliopsida</taxon>
        <taxon>eudicotyledons</taxon>
        <taxon>Gunneridae</taxon>
        <taxon>Pentapetalae</taxon>
        <taxon>asterids</taxon>
        <taxon>campanulids</taxon>
        <taxon>Asterales</taxon>
        <taxon>Asteraceae</taxon>
        <taxon>Asteroideae</taxon>
        <taxon>Anthemideae</taxon>
        <taxon>Anthemidinae</taxon>
        <taxon>Tanacetum</taxon>
    </lineage>
</organism>
<protein>
    <recommendedName>
        <fullName evidence="1">DUF4283 domain-containing protein</fullName>
    </recommendedName>
</protein>
<reference evidence="2" key="1">
    <citation type="journal article" date="2022" name="Int. J. Mol. Sci.">
        <title>Draft Genome of Tanacetum Coccineum: Genomic Comparison of Closely Related Tanacetum-Family Plants.</title>
        <authorList>
            <person name="Yamashiro T."/>
            <person name="Shiraishi A."/>
            <person name="Nakayama K."/>
            <person name="Satake H."/>
        </authorList>
    </citation>
    <scope>NUCLEOTIDE SEQUENCE</scope>
</reference>
<evidence type="ECO:0000313" key="3">
    <source>
        <dbReference type="Proteomes" id="UP001151760"/>
    </source>
</evidence>
<dbReference type="Proteomes" id="UP001151760">
    <property type="component" value="Unassembled WGS sequence"/>
</dbReference>
<evidence type="ECO:0000313" key="2">
    <source>
        <dbReference type="EMBL" id="GJU02696.1"/>
    </source>
</evidence>
<dbReference type="EMBL" id="BQNB010021086">
    <property type="protein sequence ID" value="GJU02696.1"/>
    <property type="molecule type" value="Genomic_DNA"/>
</dbReference>
<keyword evidence="3" id="KW-1185">Reference proteome</keyword>
<dbReference type="PANTHER" id="PTHR31286">
    <property type="entry name" value="GLYCINE-RICH CELL WALL STRUCTURAL PROTEIN 1.8-LIKE"/>
    <property type="match status" value="1"/>
</dbReference>
<accession>A0ABQ5IR02</accession>
<dbReference type="Gene3D" id="3.60.10.10">
    <property type="entry name" value="Endonuclease/exonuclease/phosphatase"/>
    <property type="match status" value="1"/>
</dbReference>
<proteinExistence type="predicted"/>
<dbReference type="Pfam" id="PF14111">
    <property type="entry name" value="DUF4283"/>
    <property type="match status" value="1"/>
</dbReference>
<reference evidence="2" key="2">
    <citation type="submission" date="2022-01" db="EMBL/GenBank/DDBJ databases">
        <authorList>
            <person name="Yamashiro T."/>
            <person name="Shiraishi A."/>
            <person name="Satake H."/>
            <person name="Nakayama K."/>
        </authorList>
    </citation>
    <scope>NUCLEOTIDE SEQUENCE</scope>
</reference>
<dbReference type="SUPFAM" id="SSF56219">
    <property type="entry name" value="DNase I-like"/>
    <property type="match status" value="1"/>
</dbReference>